<organism evidence="7 8">
    <name type="scientific">Sphingomonas plantiphila</name>
    <dbReference type="NCBI Taxonomy" id="3163295"/>
    <lineage>
        <taxon>Bacteria</taxon>
        <taxon>Pseudomonadati</taxon>
        <taxon>Pseudomonadota</taxon>
        <taxon>Alphaproteobacteria</taxon>
        <taxon>Sphingomonadales</taxon>
        <taxon>Sphingomonadaceae</taxon>
        <taxon>Sphingomonas</taxon>
    </lineage>
</organism>
<dbReference type="PROSITE" id="PS51898">
    <property type="entry name" value="TYR_RECOMBINASE"/>
    <property type="match status" value="1"/>
</dbReference>
<evidence type="ECO:0000256" key="5">
    <source>
        <dbReference type="SAM" id="MobiDB-lite"/>
    </source>
</evidence>
<protein>
    <submittedName>
        <fullName evidence="7">Integrase arm-type DNA-binding domain-containing protein</fullName>
    </submittedName>
</protein>
<dbReference type="Proteomes" id="UP001629244">
    <property type="component" value="Unassembled WGS sequence"/>
</dbReference>
<keyword evidence="8" id="KW-1185">Reference proteome</keyword>
<evidence type="ECO:0000256" key="4">
    <source>
        <dbReference type="ARBA" id="ARBA00023172"/>
    </source>
</evidence>
<dbReference type="PANTHER" id="PTHR30629:SF2">
    <property type="entry name" value="PROPHAGE INTEGRASE INTS-RELATED"/>
    <property type="match status" value="1"/>
</dbReference>
<evidence type="ECO:0000313" key="7">
    <source>
        <dbReference type="EMBL" id="MFL9840476.1"/>
    </source>
</evidence>
<dbReference type="Pfam" id="PF22022">
    <property type="entry name" value="Phage_int_M"/>
    <property type="match status" value="1"/>
</dbReference>
<dbReference type="InterPro" id="IPR050808">
    <property type="entry name" value="Phage_Integrase"/>
</dbReference>
<keyword evidence="4" id="KW-0233">DNA recombination</keyword>
<dbReference type="CDD" id="cd00801">
    <property type="entry name" value="INT_P4_C"/>
    <property type="match status" value="1"/>
</dbReference>
<feature type="region of interest" description="Disordered" evidence="5">
    <location>
        <begin position="391"/>
        <end position="410"/>
    </location>
</feature>
<dbReference type="PANTHER" id="PTHR30629">
    <property type="entry name" value="PROPHAGE INTEGRASE"/>
    <property type="match status" value="1"/>
</dbReference>
<evidence type="ECO:0000256" key="3">
    <source>
        <dbReference type="ARBA" id="ARBA00023125"/>
    </source>
</evidence>
<dbReference type="Gene3D" id="3.30.160.390">
    <property type="entry name" value="Integrase, DNA-binding domain"/>
    <property type="match status" value="1"/>
</dbReference>
<gene>
    <name evidence="7" type="ORF">ABS767_05820</name>
</gene>
<dbReference type="InterPro" id="IPR013762">
    <property type="entry name" value="Integrase-like_cat_sf"/>
</dbReference>
<dbReference type="RefSeq" id="WP_408078659.1">
    <property type="nucleotide sequence ID" value="NZ_JBELQC010000001.1"/>
</dbReference>
<reference evidence="7 8" key="1">
    <citation type="submission" date="2024-06" db="EMBL/GenBank/DDBJ databases">
        <authorList>
            <person name="Kaempfer P."/>
            <person name="Viver T."/>
        </authorList>
    </citation>
    <scope>NUCLEOTIDE SEQUENCE [LARGE SCALE GENOMIC DNA]</scope>
    <source>
        <strain evidence="7 8">ST-64</strain>
    </source>
</reference>
<dbReference type="Pfam" id="PF13356">
    <property type="entry name" value="Arm-DNA-bind_3"/>
    <property type="match status" value="1"/>
</dbReference>
<dbReference type="InterPro" id="IPR011010">
    <property type="entry name" value="DNA_brk_join_enz"/>
</dbReference>
<evidence type="ECO:0000259" key="6">
    <source>
        <dbReference type="PROSITE" id="PS51898"/>
    </source>
</evidence>
<dbReference type="InterPro" id="IPR025166">
    <property type="entry name" value="Integrase_DNA_bind_dom"/>
</dbReference>
<dbReference type="SUPFAM" id="SSF56349">
    <property type="entry name" value="DNA breaking-rejoining enzymes"/>
    <property type="match status" value="1"/>
</dbReference>
<dbReference type="InterPro" id="IPR053876">
    <property type="entry name" value="Phage_int_M"/>
</dbReference>
<dbReference type="Gene3D" id="1.10.150.130">
    <property type="match status" value="1"/>
</dbReference>
<dbReference type="Gene3D" id="1.10.443.10">
    <property type="entry name" value="Intergrase catalytic core"/>
    <property type="match status" value="1"/>
</dbReference>
<name>A0ABW8YJM6_9SPHN</name>
<sequence>MVGILRARVMGKLTALKVRSLSEPGRYADGDGLFLDVTGKAAGRWVLRVQSNGRRREIGLGSLKNVSLADARDSAFVMRKKIAQGIDPVAERKQERQTVPTFRDAAKLVHEEHEKAWKNGKHQNQWLATLTTYAFPKIGDLPVDKIEGPAIREVLIPIWLSKPETARRVRQRIGTVLDWACAKGFRTTEAPMRSLSKGLPRQPKKDGHFAAMPYADVPDFLEKLGERESVGRLALKALILTAARSGEIRGALWSELDLHAGLWTIPAARMKMGRPHIVPLSAEAVAVFERAKKYKAGVGDLVFPGQNVKKPLSDMTLLKILRDGELTVTVHGFRSAFRDWVAEQTDYSGEVAEAALAHTVSNKVEAAYRRTDFLDKRRLLMREWAAFCQSTPAPSNERQVEEASAEPTPH</sequence>
<accession>A0ABW8YJM6</accession>
<evidence type="ECO:0000256" key="2">
    <source>
        <dbReference type="ARBA" id="ARBA00022908"/>
    </source>
</evidence>
<keyword evidence="3 7" id="KW-0238">DNA-binding</keyword>
<dbReference type="GO" id="GO:0003677">
    <property type="term" value="F:DNA binding"/>
    <property type="evidence" value="ECO:0007669"/>
    <property type="project" value="UniProtKB-KW"/>
</dbReference>
<proteinExistence type="inferred from homology"/>
<evidence type="ECO:0000256" key="1">
    <source>
        <dbReference type="ARBA" id="ARBA00008857"/>
    </source>
</evidence>
<keyword evidence="2" id="KW-0229">DNA integration</keyword>
<evidence type="ECO:0000313" key="8">
    <source>
        <dbReference type="Proteomes" id="UP001629244"/>
    </source>
</evidence>
<comment type="similarity">
    <text evidence="1">Belongs to the 'phage' integrase family.</text>
</comment>
<dbReference type="InterPro" id="IPR002104">
    <property type="entry name" value="Integrase_catalytic"/>
</dbReference>
<comment type="caution">
    <text evidence="7">The sequence shown here is derived from an EMBL/GenBank/DDBJ whole genome shotgun (WGS) entry which is preliminary data.</text>
</comment>
<dbReference type="InterPro" id="IPR038488">
    <property type="entry name" value="Integrase_DNA-bd_sf"/>
</dbReference>
<dbReference type="InterPro" id="IPR010998">
    <property type="entry name" value="Integrase_recombinase_N"/>
</dbReference>
<dbReference type="Pfam" id="PF00589">
    <property type="entry name" value="Phage_integrase"/>
    <property type="match status" value="1"/>
</dbReference>
<feature type="domain" description="Tyr recombinase" evidence="6">
    <location>
        <begin position="207"/>
        <end position="381"/>
    </location>
</feature>
<dbReference type="EMBL" id="JBELQC010000001">
    <property type="protein sequence ID" value="MFL9840476.1"/>
    <property type="molecule type" value="Genomic_DNA"/>
</dbReference>